<evidence type="ECO:0000256" key="3">
    <source>
        <dbReference type="ARBA" id="ARBA00022989"/>
    </source>
</evidence>
<name>A0A1B8G7N6_9PEZI</name>
<dbReference type="STRING" id="342668.A0A1B8G7N6"/>
<evidence type="ECO:0000313" key="8">
    <source>
        <dbReference type="Proteomes" id="UP000091956"/>
    </source>
</evidence>
<dbReference type="InterPro" id="IPR006694">
    <property type="entry name" value="Fatty_acid_hydroxylase"/>
</dbReference>
<dbReference type="OrthoDB" id="408954at2759"/>
<keyword evidence="4 5" id="KW-0472">Membrane</keyword>
<dbReference type="Proteomes" id="UP000091956">
    <property type="component" value="Unassembled WGS sequence"/>
</dbReference>
<reference evidence="8" key="2">
    <citation type="journal article" date="2018" name="Nat. Commun.">
        <title>Extreme sensitivity to ultraviolet light in the fungal pathogen causing white-nose syndrome of bats.</title>
        <authorList>
            <person name="Palmer J.M."/>
            <person name="Drees K.P."/>
            <person name="Foster J.T."/>
            <person name="Lindner D.L."/>
        </authorList>
    </citation>
    <scope>NUCLEOTIDE SEQUENCE [LARGE SCALE GENOMIC DNA]</scope>
    <source>
        <strain evidence="8">UAMH 10579</strain>
    </source>
</reference>
<evidence type="ECO:0000256" key="1">
    <source>
        <dbReference type="ARBA" id="ARBA00004370"/>
    </source>
</evidence>
<keyword evidence="2 5" id="KW-0812">Transmembrane</keyword>
<reference evidence="7 8" key="1">
    <citation type="submission" date="2016-03" db="EMBL/GenBank/DDBJ databases">
        <title>Comparative genomics of Pseudogymnoascus destructans, the fungus causing white-nose syndrome of bats.</title>
        <authorList>
            <person name="Palmer J.M."/>
            <person name="Drees K.P."/>
            <person name="Foster J.T."/>
            <person name="Lindner D.L."/>
        </authorList>
    </citation>
    <scope>NUCLEOTIDE SEQUENCE [LARGE SCALE GENOMIC DNA]</scope>
    <source>
        <strain evidence="7 8">UAMH 10579</strain>
    </source>
</reference>
<evidence type="ECO:0000259" key="6">
    <source>
        <dbReference type="Pfam" id="PF04116"/>
    </source>
</evidence>
<dbReference type="GO" id="GO:0008610">
    <property type="term" value="P:lipid biosynthetic process"/>
    <property type="evidence" value="ECO:0007669"/>
    <property type="project" value="InterPro"/>
</dbReference>
<dbReference type="AlphaFoldDB" id="A0A1B8G7N6"/>
<evidence type="ECO:0000313" key="7">
    <source>
        <dbReference type="EMBL" id="OBT91834.1"/>
    </source>
</evidence>
<dbReference type="PANTHER" id="PTHR11863">
    <property type="entry name" value="STEROL DESATURASE"/>
    <property type="match status" value="1"/>
</dbReference>
<dbReference type="GO" id="GO:0016020">
    <property type="term" value="C:membrane"/>
    <property type="evidence" value="ECO:0007669"/>
    <property type="project" value="UniProtKB-SubCell"/>
</dbReference>
<feature type="domain" description="Fatty acid hydroxylase" evidence="6">
    <location>
        <begin position="124"/>
        <end position="248"/>
    </location>
</feature>
<feature type="transmembrane region" description="Helical" evidence="5">
    <location>
        <begin position="109"/>
        <end position="130"/>
    </location>
</feature>
<organism evidence="7 8">
    <name type="scientific">Pseudogymnoascus verrucosus</name>
    <dbReference type="NCBI Taxonomy" id="342668"/>
    <lineage>
        <taxon>Eukaryota</taxon>
        <taxon>Fungi</taxon>
        <taxon>Dikarya</taxon>
        <taxon>Ascomycota</taxon>
        <taxon>Pezizomycotina</taxon>
        <taxon>Leotiomycetes</taxon>
        <taxon>Thelebolales</taxon>
        <taxon>Thelebolaceae</taxon>
        <taxon>Pseudogymnoascus</taxon>
    </lineage>
</organism>
<evidence type="ECO:0000256" key="4">
    <source>
        <dbReference type="ARBA" id="ARBA00023136"/>
    </source>
</evidence>
<dbReference type="InterPro" id="IPR050307">
    <property type="entry name" value="Sterol_Desaturase_Related"/>
</dbReference>
<protein>
    <recommendedName>
        <fullName evidence="6">Fatty acid hydroxylase domain-containing protein</fullName>
    </recommendedName>
</protein>
<dbReference type="GO" id="GO:0005506">
    <property type="term" value="F:iron ion binding"/>
    <property type="evidence" value="ECO:0007669"/>
    <property type="project" value="InterPro"/>
</dbReference>
<keyword evidence="3 5" id="KW-1133">Transmembrane helix</keyword>
<keyword evidence="8" id="KW-1185">Reference proteome</keyword>
<evidence type="ECO:0000256" key="5">
    <source>
        <dbReference type="SAM" id="Phobius"/>
    </source>
</evidence>
<dbReference type="Pfam" id="PF04116">
    <property type="entry name" value="FA_hydroxylase"/>
    <property type="match status" value="1"/>
</dbReference>
<accession>A0A1B8G7N6</accession>
<comment type="subcellular location">
    <subcellularLocation>
        <location evidence="1">Membrane</location>
    </subcellularLocation>
</comment>
<evidence type="ECO:0000256" key="2">
    <source>
        <dbReference type="ARBA" id="ARBA00022692"/>
    </source>
</evidence>
<dbReference type="GO" id="GO:0016491">
    <property type="term" value="F:oxidoreductase activity"/>
    <property type="evidence" value="ECO:0007669"/>
    <property type="project" value="InterPro"/>
</dbReference>
<proteinExistence type="predicted"/>
<sequence length="262" mass="30118">MATLWTRLTDPLDQLWSVAYSSYPASLIEFVVIVSVQFLAFWVPATIYLGIDLLFPAFSNRHKIQSERRQPSWEQIRHCIKHVGLNEALGVVIQVLIRNAVGWDKTAFLVTRALPSLSTIAFDFVFALIAREMSFYYIHRAFHHPRIYKYVHKKHHTFTAPMAFSAQYAHPIEHITANVMPIVLPLALRRAHLLSSMVFVAFELWEAAADHSGYDFVKLPPAQIHDLHHEKFNVNYSTVGIMDWIHATDTVGWDKPKKVSVD</sequence>
<dbReference type="GeneID" id="28843536"/>
<gene>
    <name evidence="7" type="ORF">VE01_10150</name>
</gene>
<dbReference type="EMBL" id="KV460279">
    <property type="protein sequence ID" value="OBT91834.1"/>
    <property type="molecule type" value="Genomic_DNA"/>
</dbReference>
<feature type="transmembrane region" description="Helical" evidence="5">
    <location>
        <begin position="30"/>
        <end position="58"/>
    </location>
</feature>
<dbReference type="RefSeq" id="XP_018125567.1">
    <property type="nucleotide sequence ID" value="XM_018279556.2"/>
</dbReference>